<gene>
    <name evidence="2" type="ORF">PEPS_11470</name>
</gene>
<reference evidence="2 3" key="1">
    <citation type="submission" date="2021-12" db="EMBL/GenBank/DDBJ databases">
        <title>Genome sequencing of bacteria with rrn-lacking chromosome and rrn-plasmid.</title>
        <authorList>
            <person name="Anda M."/>
            <person name="Iwasaki W."/>
        </authorList>
    </citation>
    <scope>NUCLEOTIDE SEQUENCE [LARGE SCALE GENOMIC DNA]</scope>
    <source>
        <strain evidence="2 3">NBRC 101262</strain>
    </source>
</reference>
<keyword evidence="3" id="KW-1185">Reference proteome</keyword>
<feature type="transmembrane region" description="Helical" evidence="1">
    <location>
        <begin position="57"/>
        <end position="77"/>
    </location>
</feature>
<accession>A0ABM7VD39</accession>
<feature type="transmembrane region" description="Helical" evidence="1">
    <location>
        <begin position="97"/>
        <end position="120"/>
    </location>
</feature>
<sequence length="444" mass="52186">MEIYIVVFLLFAIVACYLLYAGSRWVGPISIILLVLSMIATVVIWEDMDDVSNDRWMNFWMVIQVFFLIGLVGFTIFNFYRKPERLRYVAVIDKVAVYVFGFSAFVVLFPILCVGVIYFIETFDNIKSTFFARIDASEKKSPSPVDLWVDKLNELPHNDRKEIIFNSDGESILYIYNFRSIYNPREISRSDQEWMAKGEEILIKNNYDSVLYTAKKLGVRKVVPLYHDHYDRSTKVGYYIDVDEGRSRIADDTLRDIVNKHRPSIKGGVREERHLSWRSCSHYDLSVIDFQKLPREHKSKKGMDFIYQDTINVGAVKVLEGVRTADYFYVPTFYASFELPDSLEVKTFYPGDVFANSNDIVSQIESRRYRGMPFTPYSPLVFSTRFRLFRPKSIDDVRGKRTRITNIHFIMEDEAHEFHFFFKLVYVFEMDYKGDYFDKPNKAS</sequence>
<evidence type="ECO:0000313" key="3">
    <source>
        <dbReference type="Proteomes" id="UP001354989"/>
    </source>
</evidence>
<protein>
    <submittedName>
        <fullName evidence="2">Uncharacterized protein</fullName>
    </submittedName>
</protein>
<dbReference type="Proteomes" id="UP001354989">
    <property type="component" value="Chromosome"/>
</dbReference>
<proteinExistence type="predicted"/>
<dbReference type="RefSeq" id="WP_338397927.1">
    <property type="nucleotide sequence ID" value="NZ_AP025292.1"/>
</dbReference>
<evidence type="ECO:0000256" key="1">
    <source>
        <dbReference type="SAM" id="Phobius"/>
    </source>
</evidence>
<feature type="transmembrane region" description="Helical" evidence="1">
    <location>
        <begin position="6"/>
        <end position="22"/>
    </location>
</feature>
<keyword evidence="1" id="KW-0812">Transmembrane</keyword>
<dbReference type="EMBL" id="AP025292">
    <property type="protein sequence ID" value="BDC98866.1"/>
    <property type="molecule type" value="Genomic_DNA"/>
</dbReference>
<keyword evidence="1" id="KW-0472">Membrane</keyword>
<feature type="transmembrane region" description="Helical" evidence="1">
    <location>
        <begin position="29"/>
        <end position="45"/>
    </location>
</feature>
<name>A0ABM7VD39_9BACT</name>
<evidence type="ECO:0000313" key="2">
    <source>
        <dbReference type="EMBL" id="BDC98866.1"/>
    </source>
</evidence>
<organism evidence="2 3">
    <name type="scientific">Persicobacter psychrovividus</name>
    <dbReference type="NCBI Taxonomy" id="387638"/>
    <lineage>
        <taxon>Bacteria</taxon>
        <taxon>Pseudomonadati</taxon>
        <taxon>Bacteroidota</taxon>
        <taxon>Cytophagia</taxon>
        <taxon>Cytophagales</taxon>
        <taxon>Persicobacteraceae</taxon>
        <taxon>Persicobacter</taxon>
    </lineage>
</organism>
<keyword evidence="1" id="KW-1133">Transmembrane helix</keyword>